<name>A0A178J3T6_9VIBR</name>
<proteinExistence type="predicted"/>
<organism evidence="1 2">
    <name type="scientific">Vibrio europaeus</name>
    <dbReference type="NCBI Taxonomy" id="300876"/>
    <lineage>
        <taxon>Bacteria</taxon>
        <taxon>Pseudomonadati</taxon>
        <taxon>Pseudomonadota</taxon>
        <taxon>Gammaproteobacteria</taxon>
        <taxon>Vibrionales</taxon>
        <taxon>Vibrionaceae</taxon>
        <taxon>Vibrio</taxon>
        <taxon>Vibrio oreintalis group</taxon>
    </lineage>
</organism>
<reference evidence="1 2" key="1">
    <citation type="submission" date="2016-03" db="EMBL/GenBank/DDBJ databases">
        <title>Draft genome sequence of the Vibrio tubiashii subs. europaeus.</title>
        <authorList>
            <person name="Spinard E."/>
            <person name="Dubert J."/>
            <person name="Nelson D.R."/>
            <person name="Barja J.L."/>
        </authorList>
    </citation>
    <scope>NUCLEOTIDE SEQUENCE [LARGE SCALE GENOMIC DNA]</scope>
    <source>
        <strain evidence="2">PP-638</strain>
        <plasmid evidence="1">p251_like</plasmid>
    </source>
</reference>
<dbReference type="Proteomes" id="UP000094761">
    <property type="component" value="Unassembled WGS sequence"/>
</dbReference>
<evidence type="ECO:0000313" key="1">
    <source>
        <dbReference type="EMBL" id="OAM96723.1"/>
    </source>
</evidence>
<accession>A0A178J3T6</accession>
<keyword evidence="1" id="KW-0614">Plasmid</keyword>
<sequence>MVSLQAEIGLTDSELEKAKKRYTTIHAWDMVADLSQNIENAGTKVFLKTVREKVGTHSFDTKPDLNKFEPLFSDIVLSEECKKQWIHIKDYYKKYKL</sequence>
<evidence type="ECO:0000313" key="2">
    <source>
        <dbReference type="Proteomes" id="UP000094761"/>
    </source>
</evidence>
<dbReference type="AlphaFoldDB" id="A0A178J3T6"/>
<protein>
    <submittedName>
        <fullName evidence="1">Uncharacterized protein</fullName>
    </submittedName>
</protein>
<geneLocation type="plasmid" evidence="1">
    <name>p251_like</name>
</geneLocation>
<gene>
    <name evidence="1" type="ORF">AZ468_23835</name>
</gene>
<comment type="caution">
    <text evidence="1">The sequence shown here is derived from an EMBL/GenBank/DDBJ whole genome shotgun (WGS) entry which is preliminary data.</text>
</comment>
<dbReference type="EMBL" id="LUAX01000008">
    <property type="protein sequence ID" value="OAM96723.1"/>
    <property type="molecule type" value="Genomic_DNA"/>
</dbReference>